<dbReference type="GeneID" id="106465441"/>
<dbReference type="InterPro" id="IPR002524">
    <property type="entry name" value="Cation_efflux"/>
</dbReference>
<keyword evidence="9" id="KW-1185">Reference proteome</keyword>
<evidence type="ECO:0000313" key="10">
    <source>
        <dbReference type="RefSeq" id="XP_022249051.1"/>
    </source>
</evidence>
<keyword evidence="6 7" id="KW-0472">Membrane</keyword>
<keyword evidence="5 7" id="KW-1133">Transmembrane helix</keyword>
<evidence type="ECO:0000259" key="8">
    <source>
        <dbReference type="Pfam" id="PF01545"/>
    </source>
</evidence>
<feature type="transmembrane region" description="Helical" evidence="7">
    <location>
        <begin position="206"/>
        <end position="226"/>
    </location>
</feature>
<dbReference type="Gene3D" id="1.20.1510.10">
    <property type="entry name" value="Cation efflux protein transmembrane domain"/>
    <property type="match status" value="1"/>
</dbReference>
<comment type="similarity">
    <text evidence="2">Belongs to the cation diffusion facilitator (CDF) transporter (TC 2.A.4) family. SLC30A subfamily.</text>
</comment>
<dbReference type="NCBIfam" id="TIGR01297">
    <property type="entry name" value="CDF"/>
    <property type="match status" value="1"/>
</dbReference>
<evidence type="ECO:0000256" key="6">
    <source>
        <dbReference type="ARBA" id="ARBA00023136"/>
    </source>
</evidence>
<reference evidence="10" key="1">
    <citation type="submission" date="2025-08" db="UniProtKB">
        <authorList>
            <consortium name="RefSeq"/>
        </authorList>
    </citation>
    <scope>IDENTIFICATION</scope>
    <source>
        <tissue evidence="10">Muscle</tissue>
    </source>
</reference>
<keyword evidence="3 7" id="KW-0812">Transmembrane</keyword>
<evidence type="ECO:0000313" key="9">
    <source>
        <dbReference type="Proteomes" id="UP000694941"/>
    </source>
</evidence>
<evidence type="ECO:0000256" key="5">
    <source>
        <dbReference type="ARBA" id="ARBA00022989"/>
    </source>
</evidence>
<accession>A0ABM1SZJ5</accession>
<dbReference type="Pfam" id="PF01545">
    <property type="entry name" value="Cation_efflux"/>
    <property type="match status" value="1"/>
</dbReference>
<evidence type="ECO:0000256" key="3">
    <source>
        <dbReference type="ARBA" id="ARBA00022692"/>
    </source>
</evidence>
<feature type="transmembrane region" description="Helical" evidence="7">
    <location>
        <begin position="112"/>
        <end position="134"/>
    </location>
</feature>
<dbReference type="InterPro" id="IPR027469">
    <property type="entry name" value="Cation_efflux_TMD_sf"/>
</dbReference>
<dbReference type="SUPFAM" id="SSF161111">
    <property type="entry name" value="Cation efflux protein transmembrane domain-like"/>
    <property type="match status" value="1"/>
</dbReference>
<gene>
    <name evidence="10" type="primary">LOC106465441</name>
</gene>
<comment type="subcellular location">
    <subcellularLocation>
        <location evidence="1">Membrane</location>
        <topology evidence="1">Multi-pass membrane protein</topology>
    </subcellularLocation>
</comment>
<feature type="transmembrane region" description="Helical" evidence="7">
    <location>
        <begin position="7"/>
        <end position="26"/>
    </location>
</feature>
<dbReference type="Proteomes" id="UP000694941">
    <property type="component" value="Unplaced"/>
</dbReference>
<organism evidence="9 10">
    <name type="scientific">Limulus polyphemus</name>
    <name type="common">Atlantic horseshoe crab</name>
    <dbReference type="NCBI Taxonomy" id="6850"/>
    <lineage>
        <taxon>Eukaryota</taxon>
        <taxon>Metazoa</taxon>
        <taxon>Ecdysozoa</taxon>
        <taxon>Arthropoda</taxon>
        <taxon>Chelicerata</taxon>
        <taxon>Merostomata</taxon>
        <taxon>Xiphosura</taxon>
        <taxon>Limulidae</taxon>
        <taxon>Limulus</taxon>
    </lineage>
</organism>
<evidence type="ECO:0000256" key="4">
    <source>
        <dbReference type="ARBA" id="ARBA00022833"/>
    </source>
</evidence>
<feature type="transmembrane region" description="Helical" evidence="7">
    <location>
        <begin position="75"/>
        <end position="100"/>
    </location>
</feature>
<evidence type="ECO:0000256" key="7">
    <source>
        <dbReference type="SAM" id="Phobius"/>
    </source>
</evidence>
<protein>
    <submittedName>
        <fullName evidence="10">Zinc transporter 1-like</fullName>
    </submittedName>
</protein>
<keyword evidence="4" id="KW-0862">Zinc</keyword>
<dbReference type="InterPro" id="IPR058533">
    <property type="entry name" value="Cation_efflux_TM"/>
</dbReference>
<sequence>MKAHKLVRLYVMTGLTGLFFGAEIVASHFTKSLVLLVDSYHTLYNVLSLLLLIISYKMTKERTLKNTFGWARVEVLGVLVNMLFLVALCFSICVESLQTIVHASHENTQPRFPYGLLTFGVVGLFLNCVCMILIGGYTQQQSCYLSVHGDDVQVNLVLCTDEHSSEPRQVEPEGRTSESLPYVQSCSSDKNEVKQHSRNLRRVLDFLRDSCSCVLVTVVAYFVLYLDGRGVTEYADPILGLTTVVVLIATSYPLMKESGLILLQSVPHHIDVKELKKRLMLKFPAILNIHDLHVWRLTSDHAIATVHIILNSPNDYLNVAYHMEKFFQRQGIAFVTVQPEFFKRNGFLQSSECILQCSESKTCGALTCCGHLRHTFTKQLEARHRKKSGSFCVDDPEFNDPNVTNILPLVHNKINTQRVCKELETHEESTMLTSNLEKDNNACCEDFGGEYHFKNFEESKETRV</sequence>
<evidence type="ECO:0000256" key="2">
    <source>
        <dbReference type="ARBA" id="ARBA00008873"/>
    </source>
</evidence>
<evidence type="ECO:0000256" key="1">
    <source>
        <dbReference type="ARBA" id="ARBA00004141"/>
    </source>
</evidence>
<dbReference type="PANTHER" id="PTHR45820">
    <property type="entry name" value="FI23527P1"/>
    <property type="match status" value="1"/>
</dbReference>
<dbReference type="PANTHER" id="PTHR45820:SF9">
    <property type="entry name" value="FI23527P1"/>
    <property type="match status" value="1"/>
</dbReference>
<dbReference type="RefSeq" id="XP_022249051.1">
    <property type="nucleotide sequence ID" value="XM_022393343.1"/>
</dbReference>
<feature type="transmembrane region" description="Helical" evidence="7">
    <location>
        <begin position="32"/>
        <end position="54"/>
    </location>
</feature>
<proteinExistence type="inferred from homology"/>
<feature type="domain" description="Cation efflux protein transmembrane" evidence="8">
    <location>
        <begin position="10"/>
        <end position="263"/>
    </location>
</feature>
<name>A0ABM1SZJ5_LIMPO</name>